<name>A0ACB9QUM2_9MYRT</name>
<accession>A0ACB9QUM2</accession>
<dbReference type="Proteomes" id="UP001057402">
    <property type="component" value="Chromosome 5"/>
</dbReference>
<organism evidence="1 2">
    <name type="scientific">Melastoma candidum</name>
    <dbReference type="NCBI Taxonomy" id="119954"/>
    <lineage>
        <taxon>Eukaryota</taxon>
        <taxon>Viridiplantae</taxon>
        <taxon>Streptophyta</taxon>
        <taxon>Embryophyta</taxon>
        <taxon>Tracheophyta</taxon>
        <taxon>Spermatophyta</taxon>
        <taxon>Magnoliopsida</taxon>
        <taxon>eudicotyledons</taxon>
        <taxon>Gunneridae</taxon>
        <taxon>Pentapetalae</taxon>
        <taxon>rosids</taxon>
        <taxon>malvids</taxon>
        <taxon>Myrtales</taxon>
        <taxon>Melastomataceae</taxon>
        <taxon>Melastomatoideae</taxon>
        <taxon>Melastomateae</taxon>
        <taxon>Melastoma</taxon>
    </lineage>
</organism>
<proteinExistence type="predicted"/>
<reference evidence="2" key="1">
    <citation type="journal article" date="2023" name="Front. Plant Sci.">
        <title>Chromosomal-level genome assembly of Melastoma candidum provides insights into trichome evolution.</title>
        <authorList>
            <person name="Zhong Y."/>
            <person name="Wu W."/>
            <person name="Sun C."/>
            <person name="Zou P."/>
            <person name="Liu Y."/>
            <person name="Dai S."/>
            <person name="Zhou R."/>
        </authorList>
    </citation>
    <scope>NUCLEOTIDE SEQUENCE [LARGE SCALE GENOMIC DNA]</scope>
</reference>
<gene>
    <name evidence="1" type="ORF">MLD38_018887</name>
</gene>
<sequence length="70" mass="7522">METSIVLCSPKSNSSQNIKGCSVGIPFLEDPATGEPGTESFAPFSDQLFSLKNVGLKNELLSFFDPYCST</sequence>
<comment type="caution">
    <text evidence="1">The sequence shown here is derived from an EMBL/GenBank/DDBJ whole genome shotgun (WGS) entry which is preliminary data.</text>
</comment>
<dbReference type="EMBL" id="CM042884">
    <property type="protein sequence ID" value="KAI4370542.1"/>
    <property type="molecule type" value="Genomic_DNA"/>
</dbReference>
<keyword evidence="2" id="KW-1185">Reference proteome</keyword>
<evidence type="ECO:0000313" key="2">
    <source>
        <dbReference type="Proteomes" id="UP001057402"/>
    </source>
</evidence>
<evidence type="ECO:0000313" key="1">
    <source>
        <dbReference type="EMBL" id="KAI4370542.1"/>
    </source>
</evidence>
<protein>
    <submittedName>
        <fullName evidence="1">Uncharacterized protein</fullName>
    </submittedName>
</protein>